<dbReference type="InterPro" id="IPR014729">
    <property type="entry name" value="Rossmann-like_a/b/a_fold"/>
</dbReference>
<dbReference type="PRINTS" id="PR00987">
    <property type="entry name" value="TRNASYNTHGLU"/>
</dbReference>
<dbReference type="InterPro" id="IPR020056">
    <property type="entry name" value="Rbsml_bL25/Gln-tRNA_synth_N"/>
</dbReference>
<dbReference type="PANTHER" id="PTHR43097:SF5">
    <property type="entry name" value="GLUTAMATE--TRNA LIGASE"/>
    <property type="match status" value="1"/>
</dbReference>
<dbReference type="EC" id="6.1.1.17" evidence="10"/>
<evidence type="ECO:0000256" key="3">
    <source>
        <dbReference type="ARBA" id="ARBA00022490"/>
    </source>
</evidence>
<dbReference type="InterPro" id="IPR000924">
    <property type="entry name" value="Glu/Gln-tRNA-synth"/>
</dbReference>
<dbReference type="Pfam" id="PF03950">
    <property type="entry name" value="tRNA-synt_1c_C"/>
    <property type="match status" value="1"/>
</dbReference>
<dbReference type="HAMAP" id="MF_02076">
    <property type="entry name" value="Glu_tRNA_synth_type2"/>
    <property type="match status" value="1"/>
</dbReference>
<evidence type="ECO:0000256" key="9">
    <source>
        <dbReference type="ARBA" id="ARBA00048351"/>
    </source>
</evidence>
<keyword evidence="6 10" id="KW-0067">ATP-binding</keyword>
<evidence type="ECO:0000256" key="7">
    <source>
        <dbReference type="ARBA" id="ARBA00022917"/>
    </source>
</evidence>
<organism evidence="14 15">
    <name type="scientific">Methanochimaera problematica</name>
    <dbReference type="NCBI Taxonomy" id="2609417"/>
    <lineage>
        <taxon>Archaea</taxon>
        <taxon>Methanobacteriati</taxon>
        <taxon>Methanobacteriota</taxon>
        <taxon>Stenosarchaea group</taxon>
        <taxon>Methanomicrobia</taxon>
        <taxon>Methanomicrobiales</taxon>
        <taxon>Methanomicrobiaceae</taxon>
        <taxon>Methanochimaera</taxon>
    </lineage>
</organism>
<comment type="similarity">
    <text evidence="2 10">Belongs to the class-I aminoacyl-tRNA synthetase family. Glutamate--tRNA ligase type 2 subfamily.</text>
</comment>
<reference evidence="14 15" key="1">
    <citation type="submission" date="2019-09" db="EMBL/GenBank/DDBJ databases">
        <title>The complete genome of Methanoplanus sp. FWC-SCC4.</title>
        <authorList>
            <person name="Chen S.-C."/>
            <person name="Zhou Y.-Z."/>
            <person name="Lai M.-C."/>
        </authorList>
    </citation>
    <scope>NUCLEOTIDE SEQUENCE [LARGE SCALE GENOMIC DNA]</scope>
    <source>
        <strain evidence="14 15">FWC-SCC4</strain>
    </source>
</reference>
<evidence type="ECO:0000256" key="6">
    <source>
        <dbReference type="ARBA" id="ARBA00022840"/>
    </source>
</evidence>
<evidence type="ECO:0000259" key="13">
    <source>
        <dbReference type="Pfam" id="PF20974"/>
    </source>
</evidence>
<dbReference type="Pfam" id="PF20974">
    <property type="entry name" value="tRNA-synt_1c_C2"/>
    <property type="match status" value="1"/>
</dbReference>
<evidence type="ECO:0000313" key="15">
    <source>
        <dbReference type="Proteomes" id="UP001301797"/>
    </source>
</evidence>
<evidence type="ECO:0000256" key="5">
    <source>
        <dbReference type="ARBA" id="ARBA00022741"/>
    </source>
</evidence>
<dbReference type="InterPro" id="IPR050132">
    <property type="entry name" value="Gln/Glu-tRNA_Ligase"/>
</dbReference>
<evidence type="ECO:0000256" key="8">
    <source>
        <dbReference type="ARBA" id="ARBA00023146"/>
    </source>
</evidence>
<dbReference type="GeneID" id="85229947"/>
<dbReference type="GO" id="GO:0004818">
    <property type="term" value="F:glutamate-tRNA ligase activity"/>
    <property type="evidence" value="ECO:0007669"/>
    <property type="project" value="UniProtKB-UniRule"/>
</dbReference>
<dbReference type="KEGG" id="mefw:F1737_07210"/>
<dbReference type="GO" id="GO:0032991">
    <property type="term" value="C:protein-containing complex"/>
    <property type="evidence" value="ECO:0007669"/>
    <property type="project" value="UniProtKB-ARBA"/>
</dbReference>
<proteinExistence type="inferred from homology"/>
<evidence type="ECO:0000313" key="14">
    <source>
        <dbReference type="EMBL" id="WOF16505.1"/>
    </source>
</evidence>
<dbReference type="Proteomes" id="UP001301797">
    <property type="component" value="Chromosome"/>
</dbReference>
<evidence type="ECO:0000259" key="12">
    <source>
        <dbReference type="Pfam" id="PF03950"/>
    </source>
</evidence>
<dbReference type="GO" id="GO:0005829">
    <property type="term" value="C:cytosol"/>
    <property type="evidence" value="ECO:0007669"/>
    <property type="project" value="TreeGrafter"/>
</dbReference>
<dbReference type="InterPro" id="IPR020058">
    <property type="entry name" value="Glu/Gln-tRNA-synth_Ib_cat-dom"/>
</dbReference>
<dbReference type="AlphaFoldDB" id="A0AA97FBR7"/>
<dbReference type="SUPFAM" id="SSF52374">
    <property type="entry name" value="Nucleotidylyl transferase"/>
    <property type="match status" value="1"/>
</dbReference>
<keyword evidence="15" id="KW-1185">Reference proteome</keyword>
<evidence type="ECO:0000256" key="10">
    <source>
        <dbReference type="HAMAP-Rule" id="MF_02076"/>
    </source>
</evidence>
<dbReference type="InterPro" id="IPR004526">
    <property type="entry name" value="Glu-tRNA-synth_arc/euk"/>
</dbReference>
<dbReference type="NCBIfam" id="NF003169">
    <property type="entry name" value="PRK04156.1"/>
    <property type="match status" value="1"/>
</dbReference>
<name>A0AA97FBR7_9EURY</name>
<sequence length="562" mass="63915">MSVDPREFFYIHALQNAVQHNSVPKAGTVLGMLMGNYPEFRPQAKEMSAILGDVLKEVMALSPEERVSKLKELAPELLEQKKEKKEKVRGLRDLKNVGENGVVMRFAPNPSGPLHLGHARAAYLNDYYVRKYGGRYVLRIEDTDPRRVEPENYGLLLEDAAWMDLKITETVYQSDRFEIYYEHGRKLIEQGSAYICTCDSESFRELKNSKKTCPCRSNSVEKNLKLWEDMLAGKYPEGTITVRLKTEIDHPDPAMRDFSIFRVVDTPPHPKIDAKVYPMMNLSVVVDDHLLGITHVIRGKDHIANTRRQGYIYEYFGWKQPEYLHYGRMSIGDVVLSTSAMKEGIKTKKYTGWDDIHLGTLKAIARRGIRPEAVRNITIDIGVGQSDIKFSWENLFAENKQIVDPESNRYFFVPNPVKCAVEDAPECTATIPKHPNDESKGVRHLEFKGSLVASKDDLQGCSFVRFKDLFNATIIPEGDSFRVIYAGTSLDEAREKKAPIIQWLPVNEGIRCNLLSPEGLIEGLCESSVISEESEIVQFERVGFARIDSVKESLITAYFAHR</sequence>
<keyword evidence="8 10" id="KW-0030">Aminoacyl-tRNA synthetase</keyword>
<dbReference type="RefSeq" id="WP_317135923.1">
    <property type="nucleotide sequence ID" value="NZ_CP043875.1"/>
</dbReference>
<dbReference type="GO" id="GO:0005524">
    <property type="term" value="F:ATP binding"/>
    <property type="evidence" value="ECO:0007669"/>
    <property type="project" value="UniProtKB-UniRule"/>
</dbReference>
<feature type="domain" description="Glutamyl/glutaminyl-tRNA synthetase class Ib catalytic" evidence="11">
    <location>
        <begin position="102"/>
        <end position="401"/>
    </location>
</feature>
<dbReference type="InterPro" id="IPR049437">
    <property type="entry name" value="tRNA-synt_1c_C2"/>
</dbReference>
<comment type="function">
    <text evidence="10">Catalyzes the attachment of glutamate to tRNA(Glu) in a two-step reaction: glutamate is first activated by ATP to form Glu-AMP and then transferred to the acceptor end of tRNA(Glu).</text>
</comment>
<gene>
    <name evidence="10" type="primary">gltX</name>
    <name evidence="14" type="ORF">F1737_07210</name>
</gene>
<keyword evidence="5 10" id="KW-0547">Nucleotide-binding</keyword>
<dbReference type="InterPro" id="IPR020059">
    <property type="entry name" value="Glu/Gln-tRNA-synth_Ib_codon-bd"/>
</dbReference>
<keyword evidence="4 10" id="KW-0436">Ligase</keyword>
<keyword evidence="3 10" id="KW-0963">Cytoplasm</keyword>
<keyword evidence="7 10" id="KW-0648">Protein biosynthesis</keyword>
<dbReference type="SUPFAM" id="SSF50715">
    <property type="entry name" value="Ribosomal protein L25-like"/>
    <property type="match status" value="1"/>
</dbReference>
<evidence type="ECO:0000256" key="2">
    <source>
        <dbReference type="ARBA" id="ARBA00008927"/>
    </source>
</evidence>
<dbReference type="PANTHER" id="PTHR43097">
    <property type="entry name" value="GLUTAMINE-TRNA LIGASE"/>
    <property type="match status" value="1"/>
</dbReference>
<evidence type="ECO:0000259" key="11">
    <source>
        <dbReference type="Pfam" id="PF00749"/>
    </source>
</evidence>
<feature type="domain" description="Glutamyl/glutaminyl-tRNA synthetase class Ib anti-codon binding" evidence="12">
    <location>
        <begin position="407"/>
        <end position="474"/>
    </location>
</feature>
<dbReference type="InterPro" id="IPR011035">
    <property type="entry name" value="Ribosomal_bL25/Gln-tRNA_synth"/>
</dbReference>
<dbReference type="EMBL" id="CP043875">
    <property type="protein sequence ID" value="WOF16505.1"/>
    <property type="molecule type" value="Genomic_DNA"/>
</dbReference>
<comment type="catalytic activity">
    <reaction evidence="9 10">
        <text>tRNA(Glu) + L-glutamate + ATP = L-glutamyl-tRNA(Glu) + AMP + diphosphate</text>
        <dbReference type="Rhea" id="RHEA:23540"/>
        <dbReference type="Rhea" id="RHEA-COMP:9663"/>
        <dbReference type="Rhea" id="RHEA-COMP:9680"/>
        <dbReference type="ChEBI" id="CHEBI:29985"/>
        <dbReference type="ChEBI" id="CHEBI:30616"/>
        <dbReference type="ChEBI" id="CHEBI:33019"/>
        <dbReference type="ChEBI" id="CHEBI:78442"/>
        <dbReference type="ChEBI" id="CHEBI:78520"/>
        <dbReference type="ChEBI" id="CHEBI:456215"/>
        <dbReference type="EC" id="6.1.1.17"/>
    </reaction>
</comment>
<protein>
    <recommendedName>
        <fullName evidence="10">Glutamate--tRNA ligase</fullName>
        <ecNumber evidence="10">6.1.1.17</ecNumber>
    </recommendedName>
    <alternativeName>
        <fullName evidence="10">Glutamyl-tRNA synthetase</fullName>
        <shortName evidence="10">GluRS</shortName>
    </alternativeName>
</protein>
<dbReference type="PROSITE" id="PS00178">
    <property type="entry name" value="AA_TRNA_LIGASE_I"/>
    <property type="match status" value="1"/>
</dbReference>
<dbReference type="GO" id="GO:0006424">
    <property type="term" value="P:glutamyl-tRNA aminoacylation"/>
    <property type="evidence" value="ECO:0007669"/>
    <property type="project" value="UniProtKB-UniRule"/>
</dbReference>
<feature type="short sequence motif" description="'HIGH' region" evidence="10">
    <location>
        <begin position="108"/>
        <end position="118"/>
    </location>
</feature>
<comment type="subcellular location">
    <subcellularLocation>
        <location evidence="1 10">Cytoplasm</location>
    </subcellularLocation>
</comment>
<dbReference type="GO" id="GO:0043604">
    <property type="term" value="P:amide biosynthetic process"/>
    <property type="evidence" value="ECO:0007669"/>
    <property type="project" value="TreeGrafter"/>
</dbReference>
<dbReference type="Pfam" id="PF00749">
    <property type="entry name" value="tRNA-synt_1c"/>
    <property type="match status" value="1"/>
</dbReference>
<dbReference type="Gene3D" id="2.40.240.10">
    <property type="entry name" value="Ribosomal Protein L25, Chain P"/>
    <property type="match status" value="1"/>
</dbReference>
<feature type="domain" description="tRNA synthetases class I (E and Q) anti-codon binding" evidence="13">
    <location>
        <begin position="500"/>
        <end position="548"/>
    </location>
</feature>
<dbReference type="InterPro" id="IPR001412">
    <property type="entry name" value="aa-tRNA-synth_I_CS"/>
</dbReference>
<evidence type="ECO:0000256" key="1">
    <source>
        <dbReference type="ARBA" id="ARBA00004496"/>
    </source>
</evidence>
<evidence type="ECO:0000256" key="4">
    <source>
        <dbReference type="ARBA" id="ARBA00022598"/>
    </source>
</evidence>
<dbReference type="Gene3D" id="3.40.50.620">
    <property type="entry name" value="HUPs"/>
    <property type="match status" value="1"/>
</dbReference>
<dbReference type="Gene3D" id="2.40.240.100">
    <property type="match status" value="1"/>
</dbReference>
<accession>A0AA97FBR7</accession>
<dbReference type="NCBIfam" id="TIGR00463">
    <property type="entry name" value="gltX_arch"/>
    <property type="match status" value="1"/>
</dbReference>